<evidence type="ECO:0000256" key="1">
    <source>
        <dbReference type="SAM" id="SignalP"/>
    </source>
</evidence>
<dbReference type="EMBL" id="CP046902">
    <property type="protein sequence ID" value="QGZ32587.1"/>
    <property type="molecule type" value="Genomic_DNA"/>
</dbReference>
<accession>A0A6I6LV31</accession>
<feature type="chain" id="PRO_5026103153" description="Lipoprotein" evidence="1">
    <location>
        <begin position="19"/>
        <end position="120"/>
    </location>
</feature>
<feature type="signal peptide" evidence="1">
    <location>
        <begin position="1"/>
        <end position="18"/>
    </location>
</feature>
<name>A0A6I6LV31_STUST</name>
<evidence type="ECO:0000313" key="2">
    <source>
        <dbReference type="EMBL" id="QGZ32587.1"/>
    </source>
</evidence>
<dbReference type="Proteomes" id="UP000438983">
    <property type="component" value="Chromosome"/>
</dbReference>
<keyword evidence="1" id="KW-0732">Signal</keyword>
<evidence type="ECO:0000313" key="3">
    <source>
        <dbReference type="Proteomes" id="UP000438983"/>
    </source>
</evidence>
<protein>
    <recommendedName>
        <fullName evidence="4">Lipoprotein</fullName>
    </recommendedName>
</protein>
<reference evidence="2 3" key="1">
    <citation type="submission" date="2019-12" db="EMBL/GenBank/DDBJ databases">
        <title>Complete genome sequence of Pseudomonas stutzeri.</title>
        <authorList>
            <person name="Lim S.R."/>
            <person name="Kim J.H."/>
        </authorList>
    </citation>
    <scope>NUCLEOTIDE SEQUENCE [LARGE SCALE GENOMIC DNA]</scope>
    <source>
        <strain evidence="2 3">PM101005</strain>
    </source>
</reference>
<evidence type="ECO:0008006" key="4">
    <source>
        <dbReference type="Google" id="ProtNLM"/>
    </source>
</evidence>
<gene>
    <name evidence="2" type="ORF">GQA94_03285</name>
</gene>
<sequence length="120" mass="13426">MKPCGMLIAGLLAAVSLAGCQSTHEQLIAEGYPVEFADGFEAGCSSGRQAAGALDKFRKNVPRYLAQPLYAEGWNDGFRQCEATADRSAEREAWDRNWSDRDREWRHHVDQAKGQALRRK</sequence>
<organism evidence="2 3">
    <name type="scientific">Stutzerimonas stutzeri</name>
    <name type="common">Pseudomonas stutzeri</name>
    <dbReference type="NCBI Taxonomy" id="316"/>
    <lineage>
        <taxon>Bacteria</taxon>
        <taxon>Pseudomonadati</taxon>
        <taxon>Pseudomonadota</taxon>
        <taxon>Gammaproteobacteria</taxon>
        <taxon>Pseudomonadales</taxon>
        <taxon>Pseudomonadaceae</taxon>
        <taxon>Stutzerimonas</taxon>
    </lineage>
</organism>
<proteinExistence type="predicted"/>
<dbReference type="PROSITE" id="PS51257">
    <property type="entry name" value="PROKAR_LIPOPROTEIN"/>
    <property type="match status" value="1"/>
</dbReference>
<dbReference type="OrthoDB" id="5540985at2"/>
<dbReference type="AlphaFoldDB" id="A0A6I6LV31"/>